<dbReference type="OrthoDB" id="9809318at2"/>
<organism evidence="4 5">
    <name type="scientific">Desulfuribacillus stibiiarsenatis</name>
    <dbReference type="NCBI Taxonomy" id="1390249"/>
    <lineage>
        <taxon>Bacteria</taxon>
        <taxon>Bacillati</taxon>
        <taxon>Bacillota</taxon>
        <taxon>Desulfuribacillia</taxon>
        <taxon>Desulfuribacillales</taxon>
        <taxon>Desulfuribacillaceae</taxon>
        <taxon>Desulfuribacillus</taxon>
    </lineage>
</organism>
<dbReference type="Gene3D" id="2.20.25.10">
    <property type="match status" value="1"/>
</dbReference>
<dbReference type="InterPro" id="IPR001789">
    <property type="entry name" value="Sig_transdc_resp-reg_receiver"/>
</dbReference>
<dbReference type="PANTHER" id="PTHR37299:SF1">
    <property type="entry name" value="STAGE 0 SPORULATION PROTEIN A HOMOLOG"/>
    <property type="match status" value="1"/>
</dbReference>
<reference evidence="4 5" key="1">
    <citation type="submission" date="2016-09" db="EMBL/GenBank/DDBJ databases">
        <title>Desulfuribacillus arsenicus sp. nov., an obligately anaerobic, dissimilatory arsenic- and antimonate-reducing bacterium isolated from anoxic sediments.</title>
        <authorList>
            <person name="Abin C.A."/>
            <person name="Hollibaugh J.T."/>
        </authorList>
    </citation>
    <scope>NUCLEOTIDE SEQUENCE [LARGE SCALE GENOMIC DNA]</scope>
    <source>
        <strain evidence="4 5">MLFW-2</strain>
    </source>
</reference>
<keyword evidence="4" id="KW-0238">DNA-binding</keyword>
<dbReference type="STRING" id="1390249.BHU72_06890"/>
<accession>A0A1E5L455</accession>
<dbReference type="InterPro" id="IPR046947">
    <property type="entry name" value="LytR-like"/>
</dbReference>
<feature type="domain" description="Response regulatory" evidence="2">
    <location>
        <begin position="4"/>
        <end position="118"/>
    </location>
</feature>
<evidence type="ECO:0000259" key="3">
    <source>
        <dbReference type="PROSITE" id="PS50930"/>
    </source>
</evidence>
<dbReference type="PANTHER" id="PTHR37299">
    <property type="entry name" value="TRANSCRIPTIONAL REGULATOR-RELATED"/>
    <property type="match status" value="1"/>
</dbReference>
<gene>
    <name evidence="4" type="ORF">BHU72_06890</name>
</gene>
<dbReference type="Pfam" id="PF00072">
    <property type="entry name" value="Response_reg"/>
    <property type="match status" value="1"/>
</dbReference>
<evidence type="ECO:0000313" key="4">
    <source>
        <dbReference type="EMBL" id="OEH84912.1"/>
    </source>
</evidence>
<keyword evidence="1" id="KW-0597">Phosphoprotein</keyword>
<feature type="domain" description="HTH LytTR-type" evidence="3">
    <location>
        <begin position="142"/>
        <end position="248"/>
    </location>
</feature>
<dbReference type="Gene3D" id="3.40.50.2300">
    <property type="match status" value="1"/>
</dbReference>
<keyword evidence="5" id="KW-1185">Reference proteome</keyword>
<evidence type="ECO:0000256" key="1">
    <source>
        <dbReference type="PROSITE-ProRule" id="PRU00169"/>
    </source>
</evidence>
<proteinExistence type="predicted"/>
<evidence type="ECO:0000313" key="5">
    <source>
        <dbReference type="Proteomes" id="UP000095255"/>
    </source>
</evidence>
<dbReference type="GO" id="GO:0000156">
    <property type="term" value="F:phosphorelay response regulator activity"/>
    <property type="evidence" value="ECO:0007669"/>
    <property type="project" value="InterPro"/>
</dbReference>
<dbReference type="InterPro" id="IPR007492">
    <property type="entry name" value="LytTR_DNA-bd_dom"/>
</dbReference>
<dbReference type="SMART" id="SM00850">
    <property type="entry name" value="LytTR"/>
    <property type="match status" value="1"/>
</dbReference>
<comment type="caution">
    <text evidence="4">The sequence shown here is derived from an EMBL/GenBank/DDBJ whole genome shotgun (WGS) entry which is preliminary data.</text>
</comment>
<dbReference type="PROSITE" id="PS50110">
    <property type="entry name" value="RESPONSE_REGULATORY"/>
    <property type="match status" value="1"/>
</dbReference>
<evidence type="ECO:0000259" key="2">
    <source>
        <dbReference type="PROSITE" id="PS50110"/>
    </source>
</evidence>
<sequence length="248" mass="29017">MGLRVMIAEDEVLARDELEYLLQQEKDIVLLASACNGKQFLELYQQHKPELVFLDIEMPEMEGTEVAKHLMKEDNPPWIVFTTAYEDYAIQAFRVHAIDYLLKPYEHKRLQESINRVRKLIEQKSQLIHQASPLQEKKISNLLIEEGDKLVVIKPESILYAVKEDRFTLICTDSRTIQTKLSLQDLEDKLVGYNFVRSHRSYLVNLDYIKEVETWFNGTYNIILKGLEEVKIPVSRSSAKDVFQKLEK</sequence>
<dbReference type="CDD" id="cd17532">
    <property type="entry name" value="REC_LytTR_AlgR-like"/>
    <property type="match status" value="1"/>
</dbReference>
<protein>
    <submittedName>
        <fullName evidence="4">DNA-binding response regulator</fullName>
    </submittedName>
</protein>
<feature type="modified residue" description="4-aspartylphosphate" evidence="1">
    <location>
        <position position="55"/>
    </location>
</feature>
<dbReference type="SUPFAM" id="SSF52172">
    <property type="entry name" value="CheY-like"/>
    <property type="match status" value="1"/>
</dbReference>
<dbReference type="Pfam" id="PF04397">
    <property type="entry name" value="LytTR"/>
    <property type="match status" value="1"/>
</dbReference>
<dbReference type="EMBL" id="MJAT01000035">
    <property type="protein sequence ID" value="OEH84912.1"/>
    <property type="molecule type" value="Genomic_DNA"/>
</dbReference>
<dbReference type="SMART" id="SM00448">
    <property type="entry name" value="REC"/>
    <property type="match status" value="1"/>
</dbReference>
<dbReference type="InterPro" id="IPR011006">
    <property type="entry name" value="CheY-like_superfamily"/>
</dbReference>
<name>A0A1E5L455_9FIRM</name>
<dbReference type="RefSeq" id="WP_069702647.1">
    <property type="nucleotide sequence ID" value="NZ_MJAT01000035.1"/>
</dbReference>
<dbReference type="Gene3D" id="2.40.50.40">
    <property type="match status" value="1"/>
</dbReference>
<dbReference type="GO" id="GO:0003677">
    <property type="term" value="F:DNA binding"/>
    <property type="evidence" value="ECO:0007669"/>
    <property type="project" value="UniProtKB-KW"/>
</dbReference>
<dbReference type="Proteomes" id="UP000095255">
    <property type="component" value="Unassembled WGS sequence"/>
</dbReference>
<dbReference type="AlphaFoldDB" id="A0A1E5L455"/>
<dbReference type="PROSITE" id="PS50930">
    <property type="entry name" value="HTH_LYTTR"/>
    <property type="match status" value="1"/>
</dbReference>